<feature type="compositionally biased region" description="Basic and acidic residues" evidence="1">
    <location>
        <begin position="1"/>
        <end position="10"/>
    </location>
</feature>
<accession>A0A238H6D6</accession>
<evidence type="ECO:0000313" key="3">
    <source>
        <dbReference type="Proteomes" id="UP000198460"/>
    </source>
</evidence>
<proteinExistence type="predicted"/>
<name>A0A238H6D6_9BURK</name>
<dbReference type="AlphaFoldDB" id="A0A238H6D6"/>
<dbReference type="Proteomes" id="UP000198460">
    <property type="component" value="Unassembled WGS sequence"/>
</dbReference>
<dbReference type="EMBL" id="FXAN01000063">
    <property type="protein sequence ID" value="SMG00896.1"/>
    <property type="molecule type" value="Genomic_DNA"/>
</dbReference>
<feature type="region of interest" description="Disordered" evidence="1">
    <location>
        <begin position="1"/>
        <end position="38"/>
    </location>
</feature>
<gene>
    <name evidence="2" type="ORF">BSIN_3877</name>
</gene>
<evidence type="ECO:0000256" key="1">
    <source>
        <dbReference type="SAM" id="MobiDB-lite"/>
    </source>
</evidence>
<organism evidence="2 3">
    <name type="scientific">Burkholderia singularis</name>
    <dbReference type="NCBI Taxonomy" id="1503053"/>
    <lineage>
        <taxon>Bacteria</taxon>
        <taxon>Pseudomonadati</taxon>
        <taxon>Pseudomonadota</taxon>
        <taxon>Betaproteobacteria</taxon>
        <taxon>Burkholderiales</taxon>
        <taxon>Burkholderiaceae</taxon>
        <taxon>Burkholderia</taxon>
        <taxon>pseudomallei group</taxon>
    </lineage>
</organism>
<protein>
    <submittedName>
        <fullName evidence="2">Uncharacterized protein</fullName>
    </submittedName>
</protein>
<reference evidence="2 3" key="1">
    <citation type="submission" date="2017-04" db="EMBL/GenBank/DDBJ databases">
        <authorList>
            <person name="Afonso C.L."/>
            <person name="Miller P.J."/>
            <person name="Scott M.A."/>
            <person name="Spackman E."/>
            <person name="Goraichik I."/>
            <person name="Dimitrov K.M."/>
            <person name="Suarez D.L."/>
            <person name="Swayne D.E."/>
        </authorList>
    </citation>
    <scope>NUCLEOTIDE SEQUENCE [LARGE SCALE GENOMIC DNA]</scope>
    <source>
        <strain evidence="2">LMG 28154</strain>
    </source>
</reference>
<feature type="compositionally biased region" description="Polar residues" evidence="1">
    <location>
        <begin position="25"/>
        <end position="38"/>
    </location>
</feature>
<evidence type="ECO:0000313" key="2">
    <source>
        <dbReference type="EMBL" id="SMG00896.1"/>
    </source>
</evidence>
<sequence length="38" mass="4434">MVVSEDRRPATDSQFITRKKEKRSPNVQTALFISNRVQ</sequence>